<dbReference type="EMBL" id="QGNW01002614">
    <property type="protein sequence ID" value="RVW14669.1"/>
    <property type="molecule type" value="Genomic_DNA"/>
</dbReference>
<dbReference type="AlphaFoldDB" id="A0A438BUM8"/>
<name>A0A438BUM8_VITVI</name>
<reference evidence="1 3" key="1">
    <citation type="journal article" date="2018" name="PLoS Genet.">
        <title>Population sequencing reveals clonal diversity and ancestral inbreeding in the grapevine cultivar Chardonnay.</title>
        <authorList>
            <person name="Roach M.J."/>
            <person name="Johnson D.L."/>
            <person name="Bohlmann J."/>
            <person name="van Vuuren H.J."/>
            <person name="Jones S.J."/>
            <person name="Pretorius I.S."/>
            <person name="Schmidt S.A."/>
            <person name="Borneman A.R."/>
        </authorList>
    </citation>
    <scope>NUCLEOTIDE SEQUENCE [LARGE SCALE GENOMIC DNA]</scope>
    <source>
        <strain evidence="3">cv. Chardonnay</strain>
        <strain evidence="1">I10V1</strain>
        <tissue evidence="1">Leaf</tissue>
    </source>
</reference>
<accession>A0A438BUM8</accession>
<evidence type="ECO:0000313" key="1">
    <source>
        <dbReference type="EMBL" id="RVW14669.1"/>
    </source>
</evidence>
<comment type="caution">
    <text evidence="1">The sequence shown here is derived from an EMBL/GenBank/DDBJ whole genome shotgun (WGS) entry which is preliminary data.</text>
</comment>
<organism evidence="1 3">
    <name type="scientific">Vitis vinifera</name>
    <name type="common">Grape</name>
    <dbReference type="NCBI Taxonomy" id="29760"/>
    <lineage>
        <taxon>Eukaryota</taxon>
        <taxon>Viridiplantae</taxon>
        <taxon>Streptophyta</taxon>
        <taxon>Embryophyta</taxon>
        <taxon>Tracheophyta</taxon>
        <taxon>Spermatophyta</taxon>
        <taxon>Magnoliopsida</taxon>
        <taxon>eudicotyledons</taxon>
        <taxon>Gunneridae</taxon>
        <taxon>Pentapetalae</taxon>
        <taxon>rosids</taxon>
        <taxon>Vitales</taxon>
        <taxon>Vitaceae</taxon>
        <taxon>Viteae</taxon>
        <taxon>Vitis</taxon>
    </lineage>
</organism>
<dbReference type="Proteomes" id="UP000288805">
    <property type="component" value="Unassembled WGS sequence"/>
</dbReference>
<evidence type="ECO:0000313" key="3">
    <source>
        <dbReference type="Proteomes" id="UP000288805"/>
    </source>
</evidence>
<sequence>MYRFGVCREMRGRVPQIAALNWLGSLSLSRCVSSINSFLVPSSIDFQSWRGKIYGFVLLLNTNAYSGWLVKIFQMFAIFGNYQSGGKYFCGRFEVGLC</sequence>
<evidence type="ECO:0000313" key="2">
    <source>
        <dbReference type="EMBL" id="RVW90510.1"/>
    </source>
</evidence>
<gene>
    <name evidence="2" type="ORF">CK203_031055</name>
    <name evidence="1" type="ORF">CK203_085473</name>
</gene>
<dbReference type="EMBL" id="QGNW01000154">
    <property type="protein sequence ID" value="RVW90510.1"/>
    <property type="molecule type" value="Genomic_DNA"/>
</dbReference>
<proteinExistence type="predicted"/>
<protein>
    <submittedName>
        <fullName evidence="1">Uncharacterized protein</fullName>
    </submittedName>
</protein>